<dbReference type="RefSeq" id="XP_028467495.1">
    <property type="nucleotide sequence ID" value="XM_028607954.1"/>
</dbReference>
<dbReference type="GO" id="GO:0005634">
    <property type="term" value="C:nucleus"/>
    <property type="evidence" value="ECO:0007669"/>
    <property type="project" value="UniProtKB-SubCell"/>
</dbReference>
<dbReference type="Proteomes" id="UP000272025">
    <property type="component" value="Unassembled WGS sequence"/>
</dbReference>
<evidence type="ECO:0000313" key="11">
    <source>
        <dbReference type="EMBL" id="ROT39689.1"/>
    </source>
</evidence>
<dbReference type="SUPFAM" id="SSF53335">
    <property type="entry name" value="S-adenosyl-L-methionine-dependent methyltransferases"/>
    <property type="match status" value="1"/>
</dbReference>
<dbReference type="STRING" id="1314773.A0A3N2PYT6"/>
<dbReference type="PANTHER" id="PTHR43591:SF30">
    <property type="entry name" value="PROTEIN-METHIONINE METHYLTRANSFERASE LAEA"/>
    <property type="match status" value="1"/>
</dbReference>
<comment type="subcellular location">
    <subcellularLocation>
        <location evidence="1">Nucleus</location>
    </subcellularLocation>
</comment>
<evidence type="ECO:0000256" key="10">
    <source>
        <dbReference type="SAM" id="SignalP"/>
    </source>
</evidence>
<keyword evidence="10" id="KW-0732">Signal</keyword>
<dbReference type="AlphaFoldDB" id="A0A3N2PYT6"/>
<dbReference type="GO" id="GO:0032259">
    <property type="term" value="P:methylation"/>
    <property type="evidence" value="ECO:0007669"/>
    <property type="project" value="UniProtKB-KW"/>
</dbReference>
<keyword evidence="2 11" id="KW-0489">Methyltransferase</keyword>
<dbReference type="Gene3D" id="3.40.50.150">
    <property type="entry name" value="Vaccinia Virus protein VP39"/>
    <property type="match status" value="1"/>
</dbReference>
<protein>
    <submittedName>
        <fullName evidence="11">S-adenosyl-L-methionine-dependent methyltransferase</fullName>
    </submittedName>
</protein>
<dbReference type="PANTHER" id="PTHR43591">
    <property type="entry name" value="METHYLTRANSFERASE"/>
    <property type="match status" value="1"/>
</dbReference>
<accession>A0A3N2PYT6</accession>
<reference evidence="11 12" key="1">
    <citation type="journal article" date="2018" name="Mol. Ecol.">
        <title>The obligate alkalophilic soda-lake fungus Sodiomyces alkalinus has shifted to a protein diet.</title>
        <authorList>
            <person name="Grum-Grzhimaylo A.A."/>
            <person name="Falkoski D.L."/>
            <person name="van den Heuvel J."/>
            <person name="Valero-Jimenez C.A."/>
            <person name="Min B."/>
            <person name="Choi I.G."/>
            <person name="Lipzen A."/>
            <person name="Daum C.G."/>
            <person name="Aanen D.K."/>
            <person name="Tsang A."/>
            <person name="Henrissat B."/>
            <person name="Bilanenko E.N."/>
            <person name="de Vries R.P."/>
            <person name="van Kan J.A.L."/>
            <person name="Grigoriev I.V."/>
            <person name="Debets A.J.M."/>
        </authorList>
    </citation>
    <scope>NUCLEOTIDE SEQUENCE [LARGE SCALE GENOMIC DNA]</scope>
    <source>
        <strain evidence="11 12">F11</strain>
    </source>
</reference>
<evidence type="ECO:0000256" key="5">
    <source>
        <dbReference type="ARBA" id="ARBA00023015"/>
    </source>
</evidence>
<keyword evidence="7" id="KW-0539">Nucleus</keyword>
<evidence type="ECO:0000256" key="3">
    <source>
        <dbReference type="ARBA" id="ARBA00022679"/>
    </source>
</evidence>
<gene>
    <name evidence="11" type="ORF">SODALDRAFT_274781</name>
</gene>
<evidence type="ECO:0000256" key="8">
    <source>
        <dbReference type="ARBA" id="ARBA00038158"/>
    </source>
</evidence>
<organism evidence="11 12">
    <name type="scientific">Sodiomyces alkalinus (strain CBS 110278 / VKM F-3762 / F11)</name>
    <name type="common">Alkaliphilic filamentous fungus</name>
    <dbReference type="NCBI Taxonomy" id="1314773"/>
    <lineage>
        <taxon>Eukaryota</taxon>
        <taxon>Fungi</taxon>
        <taxon>Dikarya</taxon>
        <taxon>Ascomycota</taxon>
        <taxon>Pezizomycotina</taxon>
        <taxon>Sordariomycetes</taxon>
        <taxon>Hypocreomycetidae</taxon>
        <taxon>Glomerellales</taxon>
        <taxon>Plectosphaerellaceae</taxon>
        <taxon>Sodiomyces</taxon>
    </lineage>
</organism>
<evidence type="ECO:0000256" key="2">
    <source>
        <dbReference type="ARBA" id="ARBA00022603"/>
    </source>
</evidence>
<evidence type="ECO:0000256" key="1">
    <source>
        <dbReference type="ARBA" id="ARBA00004123"/>
    </source>
</evidence>
<keyword evidence="4" id="KW-0949">S-adenosyl-L-methionine</keyword>
<sequence>MPRAFLKPQITDGFFLFFFSFSFSGTPGTSVSSYMENSRSYGSYRRGRYMFPIDEEEKDRLDMFHKLLTLARNNRYWDAPLPERARVLDLGTGTGIWAIDVSDRLWKGPNNHGLVHGLDLSFIQPPDVPSSVSFMQADIEEPWPVHEMDYDLIHIQMLLGSIRDWTDLYRKHIRPGGFLEHIEVEWQFRTDDNSLSPDSCLVTWSDALHRAMRTAGVPLDVNERTKSELRAIGFTDVTETIIQLPINPWTHERRQRELGRWFNLALTHSIDALSLAPLTRVERWPADKVFSLSAEVKRKLCDLRTHAYCRL</sequence>
<dbReference type="CDD" id="cd02440">
    <property type="entry name" value="AdoMet_MTases"/>
    <property type="match status" value="1"/>
</dbReference>
<proteinExistence type="inferred from homology"/>
<dbReference type="GO" id="GO:0008168">
    <property type="term" value="F:methyltransferase activity"/>
    <property type="evidence" value="ECO:0007669"/>
    <property type="project" value="UniProtKB-KW"/>
</dbReference>
<keyword evidence="5" id="KW-0805">Transcription regulation</keyword>
<name>A0A3N2PYT6_SODAK</name>
<evidence type="ECO:0000313" key="12">
    <source>
        <dbReference type="Proteomes" id="UP000272025"/>
    </source>
</evidence>
<keyword evidence="3 11" id="KW-0808">Transferase</keyword>
<keyword evidence="6" id="KW-0804">Transcription</keyword>
<evidence type="ECO:0000256" key="4">
    <source>
        <dbReference type="ARBA" id="ARBA00022691"/>
    </source>
</evidence>
<dbReference type="InterPro" id="IPR029063">
    <property type="entry name" value="SAM-dependent_MTases_sf"/>
</dbReference>
<comment type="similarity">
    <text evidence="8">Belongs to the methyltransferase superfamily. LaeA methyltransferase family.</text>
</comment>
<evidence type="ECO:0000256" key="7">
    <source>
        <dbReference type="ARBA" id="ARBA00023242"/>
    </source>
</evidence>
<keyword evidence="12" id="KW-1185">Reference proteome</keyword>
<dbReference type="OrthoDB" id="2013972at2759"/>
<feature type="signal peptide" evidence="10">
    <location>
        <begin position="1"/>
        <end position="24"/>
    </location>
</feature>
<evidence type="ECO:0000256" key="6">
    <source>
        <dbReference type="ARBA" id="ARBA00023163"/>
    </source>
</evidence>
<dbReference type="GeneID" id="39576432"/>
<dbReference type="EMBL" id="ML119053">
    <property type="protein sequence ID" value="ROT39689.1"/>
    <property type="molecule type" value="Genomic_DNA"/>
</dbReference>
<evidence type="ECO:0000256" key="9">
    <source>
        <dbReference type="ARBA" id="ARBA00047870"/>
    </source>
</evidence>
<comment type="catalytic activity">
    <reaction evidence="9">
        <text>L-methionyl-[protein] + S-adenosyl-L-methionine = S-methyl-L-methionyl-[protein] + S-adenosyl-L-homocysteine</text>
        <dbReference type="Rhea" id="RHEA:60560"/>
        <dbReference type="Rhea" id="RHEA-COMP:12313"/>
        <dbReference type="Rhea" id="RHEA-COMP:15592"/>
        <dbReference type="ChEBI" id="CHEBI:16044"/>
        <dbReference type="ChEBI" id="CHEBI:57856"/>
        <dbReference type="ChEBI" id="CHEBI:59789"/>
        <dbReference type="ChEBI" id="CHEBI:142742"/>
    </reaction>
    <physiologicalReaction direction="left-to-right" evidence="9">
        <dbReference type="Rhea" id="RHEA:60561"/>
    </physiologicalReaction>
</comment>
<feature type="chain" id="PRO_5018063800" evidence="10">
    <location>
        <begin position="25"/>
        <end position="311"/>
    </location>
</feature>
<dbReference type="Pfam" id="PF13489">
    <property type="entry name" value="Methyltransf_23"/>
    <property type="match status" value="1"/>
</dbReference>